<dbReference type="SUPFAM" id="SSF48113">
    <property type="entry name" value="Heme-dependent peroxidases"/>
    <property type="match status" value="1"/>
</dbReference>
<feature type="binding site" evidence="12">
    <location>
        <position position="31"/>
    </location>
    <ligand>
        <name>Ca(2+)</name>
        <dbReference type="ChEBI" id="CHEBI:29108"/>
        <label>1</label>
    </ligand>
</feature>
<evidence type="ECO:0000256" key="2">
    <source>
        <dbReference type="ARBA" id="ARBA00012313"/>
    </source>
</evidence>
<evidence type="ECO:0000256" key="6">
    <source>
        <dbReference type="ARBA" id="ARBA00023002"/>
    </source>
</evidence>
<dbReference type="GO" id="GO:0140825">
    <property type="term" value="F:lactoperoxidase activity"/>
    <property type="evidence" value="ECO:0007669"/>
    <property type="project" value="UniProtKB-EC"/>
</dbReference>
<dbReference type="AlphaFoldDB" id="A0A830C8P7"/>
<feature type="binding site" evidence="12">
    <location>
        <position position="202"/>
    </location>
    <ligand>
        <name>Ca(2+)</name>
        <dbReference type="ChEBI" id="CHEBI:29108"/>
        <label>2</label>
    </ligand>
</feature>
<keyword evidence="15" id="KW-0376">Hydrogen peroxide</keyword>
<feature type="binding site" evidence="11">
    <location>
        <position position="121"/>
    </location>
    <ligand>
        <name>substrate</name>
    </ligand>
</feature>
<feature type="binding site" evidence="12">
    <location>
        <position position="29"/>
    </location>
    <ligand>
        <name>Ca(2+)</name>
        <dbReference type="ChEBI" id="CHEBI:29108"/>
        <label>1</label>
    </ligand>
</feature>
<evidence type="ECO:0000256" key="9">
    <source>
        <dbReference type="ARBA" id="ARBA00023180"/>
    </source>
</evidence>
<evidence type="ECO:0000313" key="17">
    <source>
        <dbReference type="EMBL" id="GFP92754.1"/>
    </source>
</evidence>
<keyword evidence="8 14" id="KW-1015">Disulfide bond</keyword>
<dbReference type="InterPro" id="IPR010255">
    <property type="entry name" value="Haem_peroxidase_sf"/>
</dbReference>
<feature type="active site" description="Proton acceptor" evidence="10">
    <location>
        <position position="21"/>
    </location>
</feature>
<feature type="domain" description="Plant heme peroxidase family profile" evidence="16">
    <location>
        <begin position="1"/>
        <end position="296"/>
    </location>
</feature>
<gene>
    <name evidence="17" type="ORF">PHJA_001419700</name>
</gene>
<reference evidence="17" key="1">
    <citation type="submission" date="2020-07" db="EMBL/GenBank/DDBJ databases">
        <title>Ethylene signaling mediates host invasion by parasitic plants.</title>
        <authorList>
            <person name="Yoshida S."/>
        </authorList>
    </citation>
    <scope>NUCLEOTIDE SEQUENCE</scope>
    <source>
        <strain evidence="17">Okayama</strain>
    </source>
</reference>
<organism evidence="17 18">
    <name type="scientific">Phtheirospermum japonicum</name>
    <dbReference type="NCBI Taxonomy" id="374723"/>
    <lineage>
        <taxon>Eukaryota</taxon>
        <taxon>Viridiplantae</taxon>
        <taxon>Streptophyta</taxon>
        <taxon>Embryophyta</taxon>
        <taxon>Tracheophyta</taxon>
        <taxon>Spermatophyta</taxon>
        <taxon>Magnoliopsida</taxon>
        <taxon>eudicotyledons</taxon>
        <taxon>Gunneridae</taxon>
        <taxon>Pentapetalae</taxon>
        <taxon>asterids</taxon>
        <taxon>lamiids</taxon>
        <taxon>Lamiales</taxon>
        <taxon>Orobanchaceae</taxon>
        <taxon>Orobanchaceae incertae sedis</taxon>
        <taxon>Phtheirospermum</taxon>
    </lineage>
</organism>
<dbReference type="InterPro" id="IPR000823">
    <property type="entry name" value="Peroxidase_pln"/>
</dbReference>
<dbReference type="GO" id="GO:0006979">
    <property type="term" value="P:response to oxidative stress"/>
    <property type="evidence" value="ECO:0007669"/>
    <property type="project" value="UniProtKB-UniRule"/>
</dbReference>
<evidence type="ECO:0000256" key="15">
    <source>
        <dbReference type="RuleBase" id="RU362060"/>
    </source>
</evidence>
<evidence type="ECO:0000256" key="4">
    <source>
        <dbReference type="ARBA" id="ARBA00022617"/>
    </source>
</evidence>
<evidence type="ECO:0000256" key="11">
    <source>
        <dbReference type="PIRSR" id="PIRSR600823-2"/>
    </source>
</evidence>
<feature type="binding site" evidence="12">
    <location>
        <position position="47"/>
    </location>
    <ligand>
        <name>Ca(2+)</name>
        <dbReference type="ChEBI" id="CHEBI:29108"/>
        <label>1</label>
    </ligand>
</feature>
<comment type="similarity">
    <text evidence="15">Belongs to the peroxidase family. Classical plant (class III) peroxidase subfamily.</text>
</comment>
<evidence type="ECO:0000313" key="18">
    <source>
        <dbReference type="Proteomes" id="UP000653305"/>
    </source>
</evidence>
<dbReference type="GO" id="GO:0005576">
    <property type="term" value="C:extracellular region"/>
    <property type="evidence" value="ECO:0007669"/>
    <property type="project" value="UniProtKB-SubCell"/>
</dbReference>
<dbReference type="Gene3D" id="1.10.420.10">
    <property type="entry name" value="Peroxidase, domain 2"/>
    <property type="match status" value="1"/>
</dbReference>
<evidence type="ECO:0000256" key="13">
    <source>
        <dbReference type="PIRSR" id="PIRSR600823-4"/>
    </source>
</evidence>
<dbReference type="EC" id="1.11.1.7" evidence="2 15"/>
<keyword evidence="6 15" id="KW-0560">Oxidoreductase</keyword>
<dbReference type="InterPro" id="IPR033905">
    <property type="entry name" value="Secretory_peroxidase"/>
</dbReference>
<comment type="subcellular location">
    <subcellularLocation>
        <location evidence="15">Secreted</location>
    </subcellularLocation>
</comment>
<evidence type="ECO:0000256" key="10">
    <source>
        <dbReference type="PIRSR" id="PIRSR600823-1"/>
    </source>
</evidence>
<protein>
    <recommendedName>
        <fullName evidence="2 15">Peroxidase</fullName>
        <ecNumber evidence="2 15">1.11.1.7</ecNumber>
    </recommendedName>
</protein>
<name>A0A830C8P7_9LAMI</name>
<keyword evidence="3 15" id="KW-0575">Peroxidase</keyword>
<feature type="site" description="Transition state stabilizer" evidence="13">
    <location>
        <position position="17"/>
    </location>
</feature>
<keyword evidence="5 12" id="KW-0479">Metal-binding</keyword>
<feature type="binding site" evidence="12">
    <location>
        <position position="22"/>
    </location>
    <ligand>
        <name>Ca(2+)</name>
        <dbReference type="ChEBI" id="CHEBI:29108"/>
        <label>1</label>
    </ligand>
</feature>
<dbReference type="Pfam" id="PF00141">
    <property type="entry name" value="peroxidase"/>
    <property type="match status" value="1"/>
</dbReference>
<proteinExistence type="inferred from homology"/>
<dbReference type="GO" id="GO:0020037">
    <property type="term" value="F:heme binding"/>
    <property type="evidence" value="ECO:0007669"/>
    <property type="project" value="UniProtKB-UniRule"/>
</dbReference>
<dbReference type="PRINTS" id="PR00458">
    <property type="entry name" value="PEROXIDASE"/>
</dbReference>
<keyword evidence="15" id="KW-0964">Secreted</keyword>
<dbReference type="Proteomes" id="UP000653305">
    <property type="component" value="Unassembled WGS sequence"/>
</dbReference>
<evidence type="ECO:0000259" key="16">
    <source>
        <dbReference type="PROSITE" id="PS50873"/>
    </source>
</evidence>
<feature type="binding site" evidence="12">
    <location>
        <position position="27"/>
    </location>
    <ligand>
        <name>Ca(2+)</name>
        <dbReference type="ChEBI" id="CHEBI:29108"/>
        <label>1</label>
    </ligand>
</feature>
<feature type="binding site" description="axial binding residue" evidence="12">
    <location>
        <position position="151"/>
    </location>
    <ligand>
        <name>heme b</name>
        <dbReference type="ChEBI" id="CHEBI:60344"/>
    </ligand>
    <ligandPart>
        <name>Fe</name>
        <dbReference type="ChEBI" id="CHEBI:18248"/>
    </ligandPart>
</feature>
<keyword evidence="18" id="KW-1185">Reference proteome</keyword>
<keyword evidence="12 15" id="KW-0106">Calcium</keyword>
<feature type="disulfide bond" evidence="14">
    <location>
        <begin position="158"/>
        <end position="184"/>
    </location>
</feature>
<comment type="function">
    <text evidence="15">Removal of H(2)O(2), oxidation of toxic reductants, biosynthesis and degradation of lignin, suberization, auxin catabolism, response to environmental stresses such as wounding, pathogen attack and oxidative stress.</text>
</comment>
<dbReference type="PANTHER" id="PTHR31517">
    <property type="match status" value="1"/>
</dbReference>
<dbReference type="CDD" id="cd00693">
    <property type="entry name" value="secretory_peroxidase"/>
    <property type="match status" value="1"/>
</dbReference>
<evidence type="ECO:0000256" key="12">
    <source>
        <dbReference type="PIRSR" id="PIRSR600823-3"/>
    </source>
</evidence>
<sequence length="299" mass="32624">MKNIILENEHAPAQLLRLLFHDCFIQGCDASVMLNDTKGMANNQSTERQAAPNLTLKGFNYVDIIKELLESECPGVVSCADILVLATRDALVLTGGPYYPVSTGRKDSTRSYPSEALAEIPTPDSNISQTLHLFAQRGFNQRETTALLGAHNIGRISCEFMKSRLETPEGAIPLDFLSKMKRRCAVNGSMSDMDASLRAAADRAPRSMQYYQGLSSSGTRGGFGNHYYRALTRGKGLLTADQELLADEETAKAVFEYVGDVKKFRLDFAAALVKLSNLNVLVGPGGEVRRDCSSVNSDS</sequence>
<evidence type="ECO:0000256" key="1">
    <source>
        <dbReference type="ARBA" id="ARBA00000189"/>
    </source>
</evidence>
<dbReference type="PROSITE" id="PS50873">
    <property type="entry name" value="PEROXIDASE_4"/>
    <property type="match status" value="1"/>
</dbReference>
<comment type="catalytic activity">
    <reaction evidence="1 15">
        <text>2 a phenolic donor + H2O2 = 2 a phenolic radical donor + 2 H2O</text>
        <dbReference type="Rhea" id="RHEA:56136"/>
        <dbReference type="ChEBI" id="CHEBI:15377"/>
        <dbReference type="ChEBI" id="CHEBI:16240"/>
        <dbReference type="ChEBI" id="CHEBI:139520"/>
        <dbReference type="ChEBI" id="CHEBI:139521"/>
        <dbReference type="EC" id="1.11.1.7"/>
    </reaction>
</comment>
<keyword evidence="9" id="KW-0325">Glycoprotein</keyword>
<evidence type="ECO:0000256" key="5">
    <source>
        <dbReference type="ARBA" id="ARBA00022723"/>
    </source>
</evidence>
<feature type="disulfide bond" evidence="14">
    <location>
        <begin position="23"/>
        <end position="28"/>
    </location>
</feature>
<evidence type="ECO:0000256" key="3">
    <source>
        <dbReference type="ARBA" id="ARBA00022559"/>
    </source>
</evidence>
<accession>A0A830C8P7</accession>
<feature type="binding site" evidence="12">
    <location>
        <position position="219"/>
    </location>
    <ligand>
        <name>Ca(2+)</name>
        <dbReference type="ChEBI" id="CHEBI:29108"/>
        <label>2</label>
    </ligand>
</feature>
<dbReference type="EMBL" id="BMAC01000289">
    <property type="protein sequence ID" value="GFP92754.1"/>
    <property type="molecule type" value="Genomic_DNA"/>
</dbReference>
<dbReference type="GO" id="GO:0046872">
    <property type="term" value="F:metal ion binding"/>
    <property type="evidence" value="ECO:0007669"/>
    <property type="project" value="UniProtKB-UniRule"/>
</dbReference>
<dbReference type="Gene3D" id="1.10.520.10">
    <property type="match status" value="1"/>
</dbReference>
<keyword evidence="4 15" id="KW-0349">Heme</keyword>
<dbReference type="GO" id="GO:0042744">
    <property type="term" value="P:hydrogen peroxide catabolic process"/>
    <property type="evidence" value="ECO:0007669"/>
    <property type="project" value="UniProtKB-KW"/>
</dbReference>
<evidence type="ECO:0000256" key="14">
    <source>
        <dbReference type="PIRSR" id="PIRSR600823-5"/>
    </source>
</evidence>
<keyword evidence="7 12" id="KW-0408">Iron</keyword>
<dbReference type="PRINTS" id="PR00461">
    <property type="entry name" value="PLPEROXIDASE"/>
</dbReference>
<comment type="cofactor">
    <cofactor evidence="12 15">
        <name>heme b</name>
        <dbReference type="ChEBI" id="CHEBI:60344"/>
    </cofactor>
    <text evidence="12 15">Binds 1 heme b (iron(II)-protoporphyrin IX) group per subunit.</text>
</comment>
<feature type="disulfide bond" evidence="14">
    <location>
        <begin position="79"/>
        <end position="292"/>
    </location>
</feature>
<comment type="caution">
    <text evidence="17">The sequence shown here is derived from an EMBL/GenBank/DDBJ whole genome shotgun (WGS) entry which is preliminary data.</text>
</comment>
<dbReference type="InterPro" id="IPR002016">
    <property type="entry name" value="Haem_peroxidase"/>
</dbReference>
<evidence type="ECO:0000256" key="8">
    <source>
        <dbReference type="ARBA" id="ARBA00023157"/>
    </source>
</evidence>
<evidence type="ECO:0000256" key="7">
    <source>
        <dbReference type="ARBA" id="ARBA00023004"/>
    </source>
</evidence>
<dbReference type="OrthoDB" id="2113341at2759"/>
<dbReference type="PANTHER" id="PTHR31517:SF48">
    <property type="entry name" value="PEROXIDASE 16-RELATED"/>
    <property type="match status" value="1"/>
</dbReference>
<comment type="cofactor">
    <cofactor evidence="12 15">
        <name>Ca(2+)</name>
        <dbReference type="ChEBI" id="CHEBI:29108"/>
    </cofactor>
    <text evidence="12 15">Binds 2 calcium ions per subunit.</text>
</comment>